<dbReference type="RefSeq" id="WP_133739432.1">
    <property type="nucleotide sequence ID" value="NZ_SNYN01000001.1"/>
</dbReference>
<feature type="transmembrane region" description="Helical" evidence="1">
    <location>
        <begin position="102"/>
        <end position="129"/>
    </location>
</feature>
<keyword evidence="1" id="KW-0812">Transmembrane</keyword>
<name>A0A4R6V3G3_9ACTN</name>
<evidence type="ECO:0008006" key="4">
    <source>
        <dbReference type="Google" id="ProtNLM"/>
    </source>
</evidence>
<sequence length="265" mass="26654">MTPRLVVVEIEKFFSTRAWFWTALLLAVVAAGAVAVMGLAAPYSDPPLPGIDTDQGVRAAVGVTALLAAVPALVGVVGMTSEYQHQTITPAFLAVPRRSPVVVAKVVAYAVIGAGYGVVAAAMVAASLAGSALVLDVPLGAGAPEIAGMLLRVVMAMTVYTMIGVGVGALVRHQLTAIAVLGGALYFLDQVLLVVPGVNTVYPYLPGGATAALTNFTLLAEQAGSETGLAMPDLLSPGAGAAVLAGYALAAVAVAVVLPVRRDVV</sequence>
<keyword evidence="1" id="KW-1133">Transmembrane helix</keyword>
<proteinExistence type="predicted"/>
<dbReference type="Proteomes" id="UP000295281">
    <property type="component" value="Unassembled WGS sequence"/>
</dbReference>
<keyword evidence="1" id="KW-0472">Membrane</keyword>
<feature type="transmembrane region" description="Helical" evidence="1">
    <location>
        <begin position="149"/>
        <end position="171"/>
    </location>
</feature>
<feature type="transmembrane region" description="Helical" evidence="1">
    <location>
        <begin position="60"/>
        <end position="81"/>
    </location>
</feature>
<feature type="transmembrane region" description="Helical" evidence="1">
    <location>
        <begin position="239"/>
        <end position="260"/>
    </location>
</feature>
<organism evidence="2 3">
    <name type="scientific">Actinorugispora endophytica</name>
    <dbReference type="NCBI Taxonomy" id="1605990"/>
    <lineage>
        <taxon>Bacteria</taxon>
        <taxon>Bacillati</taxon>
        <taxon>Actinomycetota</taxon>
        <taxon>Actinomycetes</taxon>
        <taxon>Streptosporangiales</taxon>
        <taxon>Nocardiopsidaceae</taxon>
        <taxon>Actinorugispora</taxon>
    </lineage>
</organism>
<feature type="transmembrane region" description="Helical" evidence="1">
    <location>
        <begin position="20"/>
        <end position="40"/>
    </location>
</feature>
<evidence type="ECO:0000256" key="1">
    <source>
        <dbReference type="SAM" id="Phobius"/>
    </source>
</evidence>
<evidence type="ECO:0000313" key="2">
    <source>
        <dbReference type="EMBL" id="TDQ54811.1"/>
    </source>
</evidence>
<protein>
    <recommendedName>
        <fullName evidence="4">ABC-type transport system involved in multi-copper enzyme maturation permease subunit</fullName>
    </recommendedName>
</protein>
<dbReference type="EMBL" id="SNYN01000001">
    <property type="protein sequence ID" value="TDQ54811.1"/>
    <property type="molecule type" value="Genomic_DNA"/>
</dbReference>
<dbReference type="OrthoDB" id="5244396at2"/>
<evidence type="ECO:0000313" key="3">
    <source>
        <dbReference type="Proteomes" id="UP000295281"/>
    </source>
</evidence>
<feature type="transmembrane region" description="Helical" evidence="1">
    <location>
        <begin position="178"/>
        <end position="198"/>
    </location>
</feature>
<reference evidence="2 3" key="1">
    <citation type="submission" date="2019-03" db="EMBL/GenBank/DDBJ databases">
        <title>Genomic Encyclopedia of Type Strains, Phase IV (KMG-IV): sequencing the most valuable type-strain genomes for metagenomic binning, comparative biology and taxonomic classification.</title>
        <authorList>
            <person name="Goeker M."/>
        </authorList>
    </citation>
    <scope>NUCLEOTIDE SEQUENCE [LARGE SCALE GENOMIC DNA]</scope>
    <source>
        <strain evidence="2 3">DSM 46770</strain>
    </source>
</reference>
<gene>
    <name evidence="2" type="ORF">EV190_101127</name>
</gene>
<keyword evidence="3" id="KW-1185">Reference proteome</keyword>
<comment type="caution">
    <text evidence="2">The sequence shown here is derived from an EMBL/GenBank/DDBJ whole genome shotgun (WGS) entry which is preliminary data.</text>
</comment>
<dbReference type="AlphaFoldDB" id="A0A4R6V3G3"/>
<accession>A0A4R6V3G3</accession>